<accession>A0A5C2S6V2</accession>
<evidence type="ECO:0000256" key="2">
    <source>
        <dbReference type="ARBA" id="ARBA00005179"/>
    </source>
</evidence>
<feature type="compositionally biased region" description="Polar residues" evidence="8">
    <location>
        <begin position="442"/>
        <end position="455"/>
    </location>
</feature>
<feature type="transmembrane region" description="Helical" evidence="9">
    <location>
        <begin position="47"/>
        <end position="64"/>
    </location>
</feature>
<protein>
    <submittedName>
        <fullName evidence="10">Cytochrome P450</fullName>
    </submittedName>
</protein>
<dbReference type="GO" id="GO:0005506">
    <property type="term" value="F:iron ion binding"/>
    <property type="evidence" value="ECO:0007669"/>
    <property type="project" value="InterPro"/>
</dbReference>
<evidence type="ECO:0000256" key="3">
    <source>
        <dbReference type="ARBA" id="ARBA00010617"/>
    </source>
</evidence>
<reference evidence="10" key="1">
    <citation type="journal article" date="2018" name="Genome Biol. Evol.">
        <title>Genomics and development of Lentinus tigrinus, a white-rot wood-decaying mushroom with dimorphic fruiting bodies.</title>
        <authorList>
            <person name="Wu B."/>
            <person name="Xu Z."/>
            <person name="Knudson A."/>
            <person name="Carlson A."/>
            <person name="Chen N."/>
            <person name="Kovaka S."/>
            <person name="LaButti K."/>
            <person name="Lipzen A."/>
            <person name="Pennachio C."/>
            <person name="Riley R."/>
            <person name="Schakwitz W."/>
            <person name="Umezawa K."/>
            <person name="Ohm R.A."/>
            <person name="Grigoriev I.V."/>
            <person name="Nagy L.G."/>
            <person name="Gibbons J."/>
            <person name="Hibbett D."/>
        </authorList>
    </citation>
    <scope>NUCLEOTIDE SEQUENCE [LARGE SCALE GENOMIC DNA]</scope>
    <source>
        <strain evidence="10">ALCF2SS1-6</strain>
    </source>
</reference>
<evidence type="ECO:0000256" key="5">
    <source>
        <dbReference type="ARBA" id="ARBA00023002"/>
    </source>
</evidence>
<dbReference type="Pfam" id="PF00067">
    <property type="entry name" value="p450"/>
    <property type="match status" value="1"/>
</dbReference>
<dbReference type="GO" id="GO:0020037">
    <property type="term" value="F:heme binding"/>
    <property type="evidence" value="ECO:0007669"/>
    <property type="project" value="InterPro"/>
</dbReference>
<keyword evidence="4" id="KW-0479">Metal-binding</keyword>
<dbReference type="EMBL" id="ML122270">
    <property type="protein sequence ID" value="RPD59482.1"/>
    <property type="molecule type" value="Genomic_DNA"/>
</dbReference>
<evidence type="ECO:0000313" key="11">
    <source>
        <dbReference type="Proteomes" id="UP000313359"/>
    </source>
</evidence>
<dbReference type="PANTHER" id="PTHR24305:SF187">
    <property type="entry name" value="P450, PUTATIVE (EUROFUNG)-RELATED"/>
    <property type="match status" value="1"/>
</dbReference>
<keyword evidence="6" id="KW-0408">Iron</keyword>
<dbReference type="PANTHER" id="PTHR24305">
    <property type="entry name" value="CYTOCHROME P450"/>
    <property type="match status" value="1"/>
</dbReference>
<comment type="pathway">
    <text evidence="2">Secondary metabolite biosynthesis.</text>
</comment>
<keyword evidence="9" id="KW-1133">Transmembrane helix</keyword>
<keyword evidence="7" id="KW-0503">Monooxygenase</keyword>
<name>A0A5C2S6V2_9APHY</name>
<dbReference type="InterPro" id="IPR027268">
    <property type="entry name" value="Peptidase_M4/M1_CTD_sf"/>
</dbReference>
<dbReference type="AlphaFoldDB" id="A0A5C2S6V2"/>
<dbReference type="GO" id="GO:0004497">
    <property type="term" value="F:monooxygenase activity"/>
    <property type="evidence" value="ECO:0007669"/>
    <property type="project" value="UniProtKB-KW"/>
</dbReference>
<dbReference type="STRING" id="1328759.A0A5C2S6V2"/>
<keyword evidence="9" id="KW-0472">Membrane</keyword>
<dbReference type="SUPFAM" id="SSF48264">
    <property type="entry name" value="Cytochrome P450"/>
    <property type="match status" value="1"/>
</dbReference>
<evidence type="ECO:0000256" key="4">
    <source>
        <dbReference type="ARBA" id="ARBA00022723"/>
    </source>
</evidence>
<dbReference type="Proteomes" id="UP000313359">
    <property type="component" value="Unassembled WGS sequence"/>
</dbReference>
<keyword evidence="11" id="KW-1185">Reference proteome</keyword>
<dbReference type="InterPro" id="IPR050121">
    <property type="entry name" value="Cytochrome_P450_monoxygenase"/>
</dbReference>
<evidence type="ECO:0000313" key="10">
    <source>
        <dbReference type="EMBL" id="RPD59482.1"/>
    </source>
</evidence>
<comment type="cofactor">
    <cofactor evidence="1">
        <name>heme</name>
        <dbReference type="ChEBI" id="CHEBI:30413"/>
    </cofactor>
</comment>
<keyword evidence="9" id="KW-0812">Transmembrane</keyword>
<evidence type="ECO:0000256" key="1">
    <source>
        <dbReference type="ARBA" id="ARBA00001971"/>
    </source>
</evidence>
<proteinExistence type="inferred from homology"/>
<dbReference type="OrthoDB" id="6692864at2759"/>
<dbReference type="Gene3D" id="1.10.390.10">
    <property type="entry name" value="Neutral Protease Domain 2"/>
    <property type="match status" value="1"/>
</dbReference>
<feature type="region of interest" description="Disordered" evidence="8">
    <location>
        <begin position="441"/>
        <end position="466"/>
    </location>
</feature>
<dbReference type="InterPro" id="IPR001128">
    <property type="entry name" value="Cyt_P450"/>
</dbReference>
<dbReference type="GO" id="GO:0016705">
    <property type="term" value="F:oxidoreductase activity, acting on paired donors, with incorporation or reduction of molecular oxygen"/>
    <property type="evidence" value="ECO:0007669"/>
    <property type="project" value="InterPro"/>
</dbReference>
<organism evidence="10 11">
    <name type="scientific">Lentinus tigrinus ALCF2SS1-6</name>
    <dbReference type="NCBI Taxonomy" id="1328759"/>
    <lineage>
        <taxon>Eukaryota</taxon>
        <taxon>Fungi</taxon>
        <taxon>Dikarya</taxon>
        <taxon>Basidiomycota</taxon>
        <taxon>Agaricomycotina</taxon>
        <taxon>Agaricomycetes</taxon>
        <taxon>Polyporales</taxon>
        <taxon>Polyporaceae</taxon>
        <taxon>Lentinus</taxon>
    </lineage>
</organism>
<keyword evidence="5" id="KW-0560">Oxidoreductase</keyword>
<evidence type="ECO:0000256" key="9">
    <source>
        <dbReference type="SAM" id="Phobius"/>
    </source>
</evidence>
<comment type="similarity">
    <text evidence="3">Belongs to the cytochrome P450 family.</text>
</comment>
<evidence type="ECO:0000256" key="7">
    <source>
        <dbReference type="ARBA" id="ARBA00023033"/>
    </source>
</evidence>
<evidence type="ECO:0000256" key="8">
    <source>
        <dbReference type="SAM" id="MobiDB-lite"/>
    </source>
</evidence>
<dbReference type="Gene3D" id="1.10.630.10">
    <property type="entry name" value="Cytochrome P450"/>
    <property type="match status" value="1"/>
</dbReference>
<sequence length="605" mass="68236">MTSQVGSQLFRRHETYAISYHTTVLLLPLGLYMYLKHFNQAADVFTLVFYYAAYPTCLVFWTILCRISPLHPLAHHPGPFWCKTSKIWWGLLTLRGYSHHRLRALHERGPNELPIRDPDTIGPLLGTSGVPKSPSMIGGTLASGEREHLHRRRPWNHAFASVAMKEYEPMITRRTRQLLDRLAEQNDILSLGKWLNYFSYDLIFGGSSELLRDGDANNIWALLNHVIVFENLILHLPWLGPYIGSIPGASGPLSTLVAHVHKISLARIERGSSTRDLFHYLNNEDLPDNPPPPTKQLVDDSILAIVAGADTTSSAPLRVIPCLATHPEAYAKFQAEVDKFFPPGEDFVALPEFREMHYLSKCPLRLYPPAPGGGQRKVPADANPVVIGSIVIPPGTCFWLHVYSLHRDTRNFTHPDAFWPDRWLVASGRIALSDALPPTSVLAPSSQLQHSTPSSKRPHTPTPVQEFTHNESAFRPFSHGPMNCAGKNLALLELRMVVCAILQRFRVTLAERLDPRDYEKGFEDYFAASRPVVPVVLEPRGATSHHFWLNEGGTVYIERLLLQLLHTPADRGFSFLIGYKSLQDTLKQYEENPKYQWLVIDSETG</sequence>
<dbReference type="InterPro" id="IPR036396">
    <property type="entry name" value="Cyt_P450_sf"/>
</dbReference>
<gene>
    <name evidence="10" type="ORF">L227DRAFT_628086</name>
</gene>
<evidence type="ECO:0000256" key="6">
    <source>
        <dbReference type="ARBA" id="ARBA00023004"/>
    </source>
</evidence>
<feature type="transmembrane region" description="Helical" evidence="9">
    <location>
        <begin position="16"/>
        <end position="35"/>
    </location>
</feature>